<protein>
    <submittedName>
        <fullName evidence="2">Uncharacterized protein</fullName>
    </submittedName>
</protein>
<evidence type="ECO:0000313" key="3">
    <source>
        <dbReference type="Proteomes" id="UP000004014"/>
    </source>
</evidence>
<keyword evidence="1" id="KW-0472">Membrane</keyword>
<dbReference type="EMBL" id="AEYY01000009">
    <property type="protein sequence ID" value="EHC03628.1"/>
    <property type="molecule type" value="Genomic_DNA"/>
</dbReference>
<comment type="caution">
    <text evidence="2">The sequence shown here is derived from an EMBL/GenBank/DDBJ whole genome shotgun (WGS) entry which is preliminary data.</text>
</comment>
<gene>
    <name evidence="2" type="ORF">SSUR61_0430</name>
</gene>
<proteinExistence type="predicted"/>
<feature type="transmembrane region" description="Helical" evidence="1">
    <location>
        <begin position="20"/>
        <end position="40"/>
    </location>
</feature>
<name>A0AA87F9N8_STRSU</name>
<keyword evidence="1" id="KW-1133">Transmembrane helix</keyword>
<evidence type="ECO:0000256" key="1">
    <source>
        <dbReference type="SAM" id="Phobius"/>
    </source>
</evidence>
<dbReference type="AlphaFoldDB" id="A0AA87F9N8"/>
<accession>A0AA87F9N8</accession>
<sequence length="53" mass="6357">MVLPDGLPTITNKTATINFLVAFFLIIFYHLNTLFVNYLYKYFYIFLILFLNK</sequence>
<evidence type="ECO:0000313" key="2">
    <source>
        <dbReference type="EMBL" id="EHC03628.1"/>
    </source>
</evidence>
<organism evidence="2 3">
    <name type="scientific">Streptococcus suis R61</name>
    <dbReference type="NCBI Taxonomy" id="996306"/>
    <lineage>
        <taxon>Bacteria</taxon>
        <taxon>Bacillati</taxon>
        <taxon>Bacillota</taxon>
        <taxon>Bacilli</taxon>
        <taxon>Lactobacillales</taxon>
        <taxon>Streptococcaceae</taxon>
        <taxon>Streptococcus</taxon>
    </lineage>
</organism>
<reference evidence="2 3" key="1">
    <citation type="submission" date="2011-03" db="EMBL/GenBank/DDBJ databases">
        <title>Deep-sequencing identification of multiple resistance mechanism for the high antibiotic-resistance strain Streptococcus suis R61.</title>
        <authorList>
            <person name="Hu P."/>
            <person name="Yang M."/>
            <person name="Jin M."/>
            <person name="Xiao J."/>
        </authorList>
    </citation>
    <scope>NUCLEOTIDE SEQUENCE [LARGE SCALE GENOMIC DNA]</scope>
    <source>
        <strain evidence="2 3">R61</strain>
    </source>
</reference>
<keyword evidence="1" id="KW-0812">Transmembrane</keyword>
<dbReference type="Proteomes" id="UP000004014">
    <property type="component" value="Unassembled WGS sequence"/>
</dbReference>